<dbReference type="STRING" id="617002.SAMN05660653_02584"/>
<dbReference type="CDD" id="cd16434">
    <property type="entry name" value="CheB-CheR_fusion"/>
    <property type="match status" value="1"/>
</dbReference>
<feature type="compositionally biased region" description="Polar residues" evidence="7">
    <location>
        <begin position="1"/>
        <end position="15"/>
    </location>
</feature>
<dbReference type="Gene3D" id="3.40.50.180">
    <property type="entry name" value="Methylesterase CheB, C-terminal domain"/>
    <property type="match status" value="1"/>
</dbReference>
<dbReference type="InterPro" id="IPR036804">
    <property type="entry name" value="CheR_N_sf"/>
</dbReference>
<dbReference type="PROSITE" id="PS50123">
    <property type="entry name" value="CHER"/>
    <property type="match status" value="1"/>
</dbReference>
<dbReference type="GO" id="GO:0032259">
    <property type="term" value="P:methylation"/>
    <property type="evidence" value="ECO:0007669"/>
    <property type="project" value="UniProtKB-KW"/>
</dbReference>
<dbReference type="InterPro" id="IPR000700">
    <property type="entry name" value="PAS-assoc_C"/>
</dbReference>
<dbReference type="GO" id="GO:0008984">
    <property type="term" value="F:protein-glutamate methylesterase activity"/>
    <property type="evidence" value="ECO:0007669"/>
    <property type="project" value="InterPro"/>
</dbReference>
<dbReference type="Pfam" id="PF03705">
    <property type="entry name" value="CheR_N"/>
    <property type="match status" value="1"/>
</dbReference>
<organism evidence="11 12">
    <name type="scientific">Desulfonatronum thiosulfatophilum</name>
    <dbReference type="NCBI Taxonomy" id="617002"/>
    <lineage>
        <taxon>Bacteria</taxon>
        <taxon>Pseudomonadati</taxon>
        <taxon>Thermodesulfobacteriota</taxon>
        <taxon>Desulfovibrionia</taxon>
        <taxon>Desulfovibrionales</taxon>
        <taxon>Desulfonatronaceae</taxon>
        <taxon>Desulfonatronum</taxon>
    </lineage>
</organism>
<evidence type="ECO:0000256" key="5">
    <source>
        <dbReference type="ARBA" id="ARBA00022691"/>
    </source>
</evidence>
<evidence type="ECO:0000256" key="4">
    <source>
        <dbReference type="ARBA" id="ARBA00022679"/>
    </source>
</evidence>
<evidence type="ECO:0000313" key="11">
    <source>
        <dbReference type="EMBL" id="SDB51964.1"/>
    </source>
</evidence>
<evidence type="ECO:0000256" key="2">
    <source>
        <dbReference type="ARBA" id="ARBA00012534"/>
    </source>
</evidence>
<dbReference type="InterPro" id="IPR050903">
    <property type="entry name" value="Bact_Chemotaxis_MeTrfase"/>
</dbReference>
<keyword evidence="3" id="KW-0489">Methyltransferase</keyword>
<dbReference type="Pfam" id="PF01339">
    <property type="entry name" value="CheB_methylest"/>
    <property type="match status" value="1"/>
</dbReference>
<dbReference type="Pfam" id="PF01739">
    <property type="entry name" value="CheR"/>
    <property type="match status" value="1"/>
</dbReference>
<dbReference type="Pfam" id="PF13596">
    <property type="entry name" value="PAS_10"/>
    <property type="match status" value="1"/>
</dbReference>
<dbReference type="RefSeq" id="WP_092122501.1">
    <property type="nucleotide sequence ID" value="NZ_FMXO01000015.1"/>
</dbReference>
<feature type="domain" description="CheR-type methyltransferase" evidence="10">
    <location>
        <begin position="249"/>
        <end position="486"/>
    </location>
</feature>
<dbReference type="InterPro" id="IPR029063">
    <property type="entry name" value="SAM-dependent_MTases_sf"/>
</dbReference>
<dbReference type="AlphaFoldDB" id="A0A1G6E3E1"/>
<keyword evidence="6" id="KW-0145">Chemotaxis</keyword>
<dbReference type="InterPro" id="IPR022641">
    <property type="entry name" value="CheR_N"/>
</dbReference>
<dbReference type="InterPro" id="IPR035965">
    <property type="entry name" value="PAS-like_dom_sf"/>
</dbReference>
<dbReference type="GO" id="GO:0006355">
    <property type="term" value="P:regulation of DNA-templated transcription"/>
    <property type="evidence" value="ECO:0007669"/>
    <property type="project" value="InterPro"/>
</dbReference>
<dbReference type="Gene3D" id="3.30.450.20">
    <property type="entry name" value="PAS domain"/>
    <property type="match status" value="2"/>
</dbReference>
<dbReference type="InterPro" id="IPR035909">
    <property type="entry name" value="CheB_C"/>
</dbReference>
<dbReference type="GO" id="GO:0005737">
    <property type="term" value="C:cytoplasm"/>
    <property type="evidence" value="ECO:0007669"/>
    <property type="project" value="InterPro"/>
</dbReference>
<dbReference type="Gene3D" id="3.40.50.150">
    <property type="entry name" value="Vaccinia Virus protein VP39"/>
    <property type="match status" value="1"/>
</dbReference>
<dbReference type="GO" id="GO:0008983">
    <property type="term" value="F:protein-glutamate O-methyltransferase activity"/>
    <property type="evidence" value="ECO:0007669"/>
    <property type="project" value="UniProtKB-EC"/>
</dbReference>
<dbReference type="InterPro" id="IPR022642">
    <property type="entry name" value="CheR_C"/>
</dbReference>
<feature type="active site" evidence="6">
    <location>
        <position position="168"/>
    </location>
</feature>
<dbReference type="InterPro" id="IPR013767">
    <property type="entry name" value="PAS_fold"/>
</dbReference>
<reference evidence="11 12" key="1">
    <citation type="submission" date="2016-10" db="EMBL/GenBank/DDBJ databases">
        <authorList>
            <person name="de Groot N.N."/>
        </authorList>
    </citation>
    <scope>NUCLEOTIDE SEQUENCE [LARGE SCALE GENOMIC DNA]</scope>
    <source>
        <strain evidence="11 12">ASO4-2</strain>
    </source>
</reference>
<comment type="catalytic activity">
    <reaction evidence="1">
        <text>L-glutamyl-[protein] + S-adenosyl-L-methionine = [protein]-L-glutamate 5-O-methyl ester + S-adenosyl-L-homocysteine</text>
        <dbReference type="Rhea" id="RHEA:24452"/>
        <dbReference type="Rhea" id="RHEA-COMP:10208"/>
        <dbReference type="Rhea" id="RHEA-COMP:10311"/>
        <dbReference type="ChEBI" id="CHEBI:29973"/>
        <dbReference type="ChEBI" id="CHEBI:57856"/>
        <dbReference type="ChEBI" id="CHEBI:59789"/>
        <dbReference type="ChEBI" id="CHEBI:82795"/>
        <dbReference type="EC" id="2.1.1.80"/>
    </reaction>
</comment>
<evidence type="ECO:0000256" key="7">
    <source>
        <dbReference type="SAM" id="MobiDB-lite"/>
    </source>
</evidence>
<dbReference type="SMART" id="SM00138">
    <property type="entry name" value="MeTrc"/>
    <property type="match status" value="1"/>
</dbReference>
<dbReference type="SUPFAM" id="SSF55785">
    <property type="entry name" value="PYP-like sensor domain (PAS domain)"/>
    <property type="match status" value="2"/>
</dbReference>
<dbReference type="Gene3D" id="1.10.155.10">
    <property type="entry name" value="Chemotaxis receptor methyltransferase CheR, N-terminal domain"/>
    <property type="match status" value="1"/>
</dbReference>
<evidence type="ECO:0000259" key="10">
    <source>
        <dbReference type="PROSITE" id="PS50123"/>
    </source>
</evidence>
<feature type="active site" evidence="6">
    <location>
        <position position="47"/>
    </location>
</feature>
<feature type="active site" evidence="6">
    <location>
        <position position="76"/>
    </location>
</feature>
<dbReference type="EC" id="2.1.1.80" evidence="2"/>
<dbReference type="Pfam" id="PF00989">
    <property type="entry name" value="PAS"/>
    <property type="match status" value="1"/>
</dbReference>
<evidence type="ECO:0000259" key="9">
    <source>
        <dbReference type="PROSITE" id="PS50122"/>
    </source>
</evidence>
<evidence type="ECO:0000256" key="3">
    <source>
        <dbReference type="ARBA" id="ARBA00022603"/>
    </source>
</evidence>
<sequence length="1035" mass="116372">MTTENNDTESKNNPQPARPAKPDGAEVAESKGKSADSGFFIVGLGASAGGLAAFESFFSGMPKDRDPGMAFVLIQHLAADYKSMLSEIIQHHTRMPVQEARDGMVVQPNNVYTIPPNNDIFLQKGALRLEKQTTSRLRRMPIDHFFRSLAREQGERAIVIVLSGTGSDGAIGVREVKGVGGLTLAQEPETCDFAGMPESAIATDQVDYVLQPDKMPAQLMAYAEYARSKPGSPDSPSAKKNPMKFMLSLLHARSGHDFSQYKPSTIHRRIERRMALHHFTKPKDYIEFLEKDEHETEELFRDLLIGVTSFFRDPEAFQALEEKVIPRLFDKSSDSSEAIRVWCPGCSTGEEAYSLAILLAEQRAALNLNVTVQIFATDIDDRALTKARAGFFPANIAADISEQRLKNFFTRDVDRDGYRANKNIREMLIFSEQNVVRDPPFSRIDLISCRNLLIYMGGGLQKRLIPLFHYALTPDGYLFLGSSESVGDFGDLFTTLDRKWKLYQHKRDRFGARHPDLVHLLPSMTRKKKAFEHSAQKKEPDQKSPVRRLSEQMLLEHYGAAAALIRDHGDILYLHGRTGMYLEPEPGEAAVNNVLRMARLGLRTELSVALHKSAVKREIVRSYGVKVKTNGHMTVCNLTIYPVSASRREAIETGGPLFLIVLEQARSAFPEHSQHAHQFADPSLRADKSVAPDEETPDFEQMDASEQIASLQEEIRMKDNSLQSTLEELETSNEELQSTNEEMQSINEELQSTNEELETSKEELQSVNEELTTVNAQLQTYVTELTRANNDMNNLFAATGVGTLFVDTELHIVRFTPATTQVINLIKGDVGRPIGHIVTKLKNYDSLMEDIQGVLDSLGSKDIEVRNTDGDWYLIKIRPYRTQDNVIEGAVITFLDINSQKETRDKLREVERSETRYRLLSGAIVETSRAPMVVLDAEKKVVLTNLAFLRMFQVSEANTKGLMLSELGNMQWDIPELQGLLDKVLREDQTFNDFMVTHEFETIGKRTMLLNGRILRESGLDYILLSIEDVTGKDG</sequence>
<dbReference type="InterPro" id="IPR000780">
    <property type="entry name" value="CheR_MeTrfase"/>
</dbReference>
<dbReference type="GO" id="GO:0006935">
    <property type="term" value="P:chemotaxis"/>
    <property type="evidence" value="ECO:0007669"/>
    <property type="project" value="UniProtKB-UniRule"/>
</dbReference>
<dbReference type="SUPFAM" id="SSF53335">
    <property type="entry name" value="S-adenosyl-L-methionine-dependent methyltransferases"/>
    <property type="match status" value="1"/>
</dbReference>
<feature type="compositionally biased region" description="Basic and acidic residues" evidence="7">
    <location>
        <begin position="20"/>
        <end position="31"/>
    </location>
</feature>
<dbReference type="PANTHER" id="PTHR24422:SF27">
    <property type="entry name" value="PROTEIN-GLUTAMATE O-METHYLTRANSFERASE"/>
    <property type="match status" value="1"/>
</dbReference>
<dbReference type="OrthoDB" id="9786165at2"/>
<keyword evidence="4" id="KW-0808">Transferase</keyword>
<keyword evidence="6" id="KW-0378">Hydrolase</keyword>
<dbReference type="PANTHER" id="PTHR24422">
    <property type="entry name" value="CHEMOTAXIS PROTEIN METHYLTRANSFERASE"/>
    <property type="match status" value="1"/>
</dbReference>
<feature type="region of interest" description="Disordered" evidence="7">
    <location>
        <begin position="729"/>
        <end position="765"/>
    </location>
</feature>
<evidence type="ECO:0000256" key="6">
    <source>
        <dbReference type="PROSITE-ProRule" id="PRU00050"/>
    </source>
</evidence>
<dbReference type="PRINTS" id="PR00996">
    <property type="entry name" value="CHERMTFRASE"/>
</dbReference>
<dbReference type="PROSITE" id="PS50113">
    <property type="entry name" value="PAC"/>
    <property type="match status" value="1"/>
</dbReference>
<feature type="region of interest" description="Disordered" evidence="7">
    <location>
        <begin position="672"/>
        <end position="703"/>
    </location>
</feature>
<dbReference type="InterPro" id="IPR000673">
    <property type="entry name" value="Sig_transdc_resp-reg_Me-estase"/>
</dbReference>
<evidence type="ECO:0000256" key="1">
    <source>
        <dbReference type="ARBA" id="ARBA00001541"/>
    </source>
</evidence>
<name>A0A1G6E3E1_9BACT</name>
<feature type="domain" description="CheB-type methylesterase" evidence="9">
    <location>
        <begin position="35"/>
        <end position="226"/>
    </location>
</feature>
<evidence type="ECO:0000259" key="8">
    <source>
        <dbReference type="PROSITE" id="PS50113"/>
    </source>
</evidence>
<evidence type="ECO:0000313" key="12">
    <source>
        <dbReference type="Proteomes" id="UP000198771"/>
    </source>
</evidence>
<keyword evidence="5" id="KW-0949">S-adenosyl-L-methionine</keyword>
<dbReference type="Proteomes" id="UP000198771">
    <property type="component" value="Unassembled WGS sequence"/>
</dbReference>
<feature type="domain" description="PAC" evidence="8">
    <location>
        <begin position="859"/>
        <end position="909"/>
    </location>
</feature>
<proteinExistence type="predicted"/>
<gene>
    <name evidence="11" type="ORF">SAMN05660653_02584</name>
</gene>
<dbReference type="EMBL" id="FMXO01000015">
    <property type="protein sequence ID" value="SDB51964.1"/>
    <property type="molecule type" value="Genomic_DNA"/>
</dbReference>
<feature type="region of interest" description="Disordered" evidence="7">
    <location>
        <begin position="1"/>
        <end position="31"/>
    </location>
</feature>
<protein>
    <recommendedName>
        <fullName evidence="2">protein-glutamate O-methyltransferase</fullName>
        <ecNumber evidence="2">2.1.1.80</ecNumber>
    </recommendedName>
</protein>
<feature type="compositionally biased region" description="Polar residues" evidence="7">
    <location>
        <begin position="740"/>
        <end position="754"/>
    </location>
</feature>
<dbReference type="SUPFAM" id="SSF52738">
    <property type="entry name" value="Methylesterase CheB, C-terminal domain"/>
    <property type="match status" value="1"/>
</dbReference>
<feature type="compositionally biased region" description="Acidic residues" evidence="7">
    <location>
        <begin position="692"/>
        <end position="703"/>
    </location>
</feature>
<keyword evidence="12" id="KW-1185">Reference proteome</keyword>
<dbReference type="PROSITE" id="PS50122">
    <property type="entry name" value="CHEB"/>
    <property type="match status" value="1"/>
</dbReference>
<accession>A0A1G6E3E1</accession>
<dbReference type="SUPFAM" id="SSF47757">
    <property type="entry name" value="Chemotaxis receptor methyltransferase CheR, N-terminal domain"/>
    <property type="match status" value="1"/>
</dbReference>
<dbReference type="GO" id="GO:0000156">
    <property type="term" value="F:phosphorelay response regulator activity"/>
    <property type="evidence" value="ECO:0007669"/>
    <property type="project" value="InterPro"/>
</dbReference>